<comment type="caution">
    <text evidence="4">The sequence shown here is derived from an EMBL/GenBank/DDBJ whole genome shotgun (WGS) entry which is preliminary data.</text>
</comment>
<evidence type="ECO:0000313" key="4">
    <source>
        <dbReference type="EMBL" id="GIG97104.1"/>
    </source>
</evidence>
<dbReference type="Gene3D" id="3.30.450.40">
    <property type="match status" value="1"/>
</dbReference>
<dbReference type="Proteomes" id="UP000621500">
    <property type="component" value="Unassembled WGS sequence"/>
</dbReference>
<dbReference type="SMART" id="SM00065">
    <property type="entry name" value="GAF"/>
    <property type="match status" value="1"/>
</dbReference>
<proteinExistence type="predicted"/>
<dbReference type="Pfam" id="PF13185">
    <property type="entry name" value="GAF_2"/>
    <property type="match status" value="1"/>
</dbReference>
<dbReference type="InterPro" id="IPR001932">
    <property type="entry name" value="PPM-type_phosphatase-like_dom"/>
</dbReference>
<evidence type="ECO:0000259" key="2">
    <source>
        <dbReference type="SMART" id="SM00065"/>
    </source>
</evidence>
<reference evidence="4 5" key="1">
    <citation type="submission" date="2021-01" db="EMBL/GenBank/DDBJ databases">
        <title>Whole genome shotgun sequence of Plantactinospora mayteni NBRC 109088.</title>
        <authorList>
            <person name="Komaki H."/>
            <person name="Tamura T."/>
        </authorList>
    </citation>
    <scope>NUCLEOTIDE SEQUENCE [LARGE SCALE GENOMIC DNA]</scope>
    <source>
        <strain evidence="4 5">NBRC 109088</strain>
    </source>
</reference>
<dbReference type="SUPFAM" id="SSF55781">
    <property type="entry name" value="GAF domain-like"/>
    <property type="match status" value="1"/>
</dbReference>
<dbReference type="InterPro" id="IPR036457">
    <property type="entry name" value="PPM-type-like_dom_sf"/>
</dbReference>
<dbReference type="PANTHER" id="PTHR43156">
    <property type="entry name" value="STAGE II SPORULATION PROTEIN E-RELATED"/>
    <property type="match status" value="1"/>
</dbReference>
<dbReference type="SMART" id="SM00331">
    <property type="entry name" value="PP2C_SIG"/>
    <property type="match status" value="1"/>
</dbReference>
<dbReference type="RefSeq" id="WP_239312543.1">
    <property type="nucleotide sequence ID" value="NZ_BAAAZQ010000001.1"/>
</dbReference>
<dbReference type="InterPro" id="IPR029016">
    <property type="entry name" value="GAF-like_dom_sf"/>
</dbReference>
<dbReference type="Pfam" id="PF07228">
    <property type="entry name" value="SpoIIE"/>
    <property type="match status" value="1"/>
</dbReference>
<sequence length="405" mass="43220">MIEAGDSGADERLRRIEAVTDSALSRLDVPDLLDELLARVCGLLRVDTAAILLLDQHAQQLVATAAKGLAEEVRQGFRIDVGRGFAGRVARDKQPVVLERVTPAEVVNPILPDKGIRSMLGVPLLAGSELVGVLHVGTLTPRRFDADDIRLLQLVADRASLASQARLGSIDRAAALALQRSLLPTRLPAAPGVDMAARYVPGHHTGVGGDWYDVFTLPSGWLGIVVGDVSGHGLPAAVVMGRLRSALRAYALECDDPADALTRLDRKIQHFEAGKLATVLYALVSPDRTHVRVSLAGHLSPMMARPGHPVDTVALPVDLPLGTGRPRPRRSTTVDFPPGALLVCYTDGLVERRDELIDIGLERLRTAIQPGPAETLCATVMTTLGVEQPGDDVALLALRRDPTTG</sequence>
<keyword evidence="1" id="KW-0378">Hydrolase</keyword>
<accession>A0ABQ4ER01</accession>
<evidence type="ECO:0000313" key="5">
    <source>
        <dbReference type="Proteomes" id="UP000621500"/>
    </source>
</evidence>
<dbReference type="SUPFAM" id="SSF81606">
    <property type="entry name" value="PP2C-like"/>
    <property type="match status" value="1"/>
</dbReference>
<dbReference type="InterPro" id="IPR003018">
    <property type="entry name" value="GAF"/>
</dbReference>
<dbReference type="Gene3D" id="3.60.40.10">
    <property type="entry name" value="PPM-type phosphatase domain"/>
    <property type="match status" value="1"/>
</dbReference>
<gene>
    <name evidence="4" type="ORF">Pma05_36770</name>
</gene>
<dbReference type="PANTHER" id="PTHR43156:SF2">
    <property type="entry name" value="STAGE II SPORULATION PROTEIN E"/>
    <property type="match status" value="1"/>
</dbReference>
<dbReference type="EMBL" id="BONX01000023">
    <property type="protein sequence ID" value="GIG97104.1"/>
    <property type="molecule type" value="Genomic_DNA"/>
</dbReference>
<organism evidence="4 5">
    <name type="scientific">Plantactinospora mayteni</name>
    <dbReference type="NCBI Taxonomy" id="566021"/>
    <lineage>
        <taxon>Bacteria</taxon>
        <taxon>Bacillati</taxon>
        <taxon>Actinomycetota</taxon>
        <taxon>Actinomycetes</taxon>
        <taxon>Micromonosporales</taxon>
        <taxon>Micromonosporaceae</taxon>
        <taxon>Plantactinospora</taxon>
    </lineage>
</organism>
<evidence type="ECO:0000259" key="3">
    <source>
        <dbReference type="SMART" id="SM00331"/>
    </source>
</evidence>
<evidence type="ECO:0000256" key="1">
    <source>
        <dbReference type="ARBA" id="ARBA00022801"/>
    </source>
</evidence>
<keyword evidence="5" id="KW-1185">Reference proteome</keyword>
<feature type="domain" description="PPM-type phosphatase" evidence="3">
    <location>
        <begin position="190"/>
        <end position="400"/>
    </location>
</feature>
<feature type="domain" description="GAF" evidence="2">
    <location>
        <begin position="28"/>
        <end position="180"/>
    </location>
</feature>
<protein>
    <submittedName>
        <fullName evidence="4">Cyclic diguanylate phosphodiesterase</fullName>
    </submittedName>
</protein>
<dbReference type="InterPro" id="IPR052016">
    <property type="entry name" value="Bact_Sigma-Reg"/>
</dbReference>
<name>A0ABQ4ER01_9ACTN</name>